<dbReference type="Pfam" id="PF12796">
    <property type="entry name" value="Ank_2"/>
    <property type="match status" value="2"/>
</dbReference>
<dbReference type="PRINTS" id="PR01415">
    <property type="entry name" value="ANKYRIN"/>
</dbReference>
<proteinExistence type="predicted"/>
<evidence type="ECO:0000313" key="5">
    <source>
        <dbReference type="Proteomes" id="UP000142477"/>
    </source>
</evidence>
<keyword evidence="2 3" id="KW-0040">ANK repeat</keyword>
<dbReference type="Gene3D" id="1.25.40.20">
    <property type="entry name" value="Ankyrin repeat-containing domain"/>
    <property type="match status" value="2"/>
</dbReference>
<dbReference type="Proteomes" id="UP000142477">
    <property type="component" value="Segment"/>
</dbReference>
<evidence type="ECO:0000313" key="4">
    <source>
        <dbReference type="EMBL" id="ALA62382.1"/>
    </source>
</evidence>
<organism evidence="4 5">
    <name type="scientific">Turkeypox virus</name>
    <dbReference type="NCBI Taxonomy" id="336486"/>
    <lineage>
        <taxon>Viruses</taxon>
        <taxon>Varidnaviria</taxon>
        <taxon>Bamfordvirae</taxon>
        <taxon>Nucleocytoviricota</taxon>
        <taxon>Pokkesviricetes</taxon>
        <taxon>Chitovirales</taxon>
        <taxon>Poxviridae</taxon>
        <taxon>Chordopoxvirinae</taxon>
        <taxon>Avipoxvirus</taxon>
        <taxon>Avipoxvirus turkeypox</taxon>
    </lineage>
</organism>
<dbReference type="KEGG" id="vg:26122698"/>
<feature type="repeat" description="ANK" evidence="3">
    <location>
        <begin position="204"/>
        <end position="236"/>
    </location>
</feature>
<accession>A0A0M3ZJY4</accession>
<name>A0A0M3ZJY4_9POXV</name>
<dbReference type="GeneID" id="26122698"/>
<feature type="repeat" description="ANK" evidence="3">
    <location>
        <begin position="236"/>
        <end position="268"/>
    </location>
</feature>
<keyword evidence="5" id="KW-1185">Reference proteome</keyword>
<dbReference type="PROSITE" id="PS50088">
    <property type="entry name" value="ANK_REPEAT"/>
    <property type="match status" value="4"/>
</dbReference>
<dbReference type="SMART" id="SM00248">
    <property type="entry name" value="ANK"/>
    <property type="match status" value="5"/>
</dbReference>
<evidence type="ECO:0000256" key="1">
    <source>
        <dbReference type="ARBA" id="ARBA00022737"/>
    </source>
</evidence>
<evidence type="ECO:0000256" key="2">
    <source>
        <dbReference type="ARBA" id="ARBA00023043"/>
    </source>
</evidence>
<dbReference type="RefSeq" id="YP_009177029.1">
    <property type="nucleotide sequence ID" value="NC_028238.1"/>
</dbReference>
<sequence length="435" mass="48993">MATRMDCKDISAISIGIDSILYKIAENYTLLNLTTFKVKVIASSAVETRNVKAIKSFIRQGLDVKMVDSHGISLLHILCMPVNFSYADDMCRSYASVEFGELMNRKIRSKDSYNFQRSELLHMIVEYGNESDIGKCLVLSNNYSNKEIYEKEITDLLFYNNIDLNIKDDLGNTPLHYACDYIDGINMVKILIDKGVNMDVRNIAGISPLECAINTNNICLVEILLNNGANPNIGSSSTSILHKTILCDNIEISRLLLLSGADPNARDDKGNTPLHLAVMHNNSNSDMLELLLEAGADPNITCDNGTTPLFYVMQCDNMIKLFFLYGADINIVDNYGNTAFTNLIDYYNDHVNAVVVLQLALLKRGYSDKRLYPLGLSKNLDCIESYDHLRLLMKRCDRLIQAKKLRDIDIDKILDDLTDSEFYEMGSTVFRCNIV</sequence>
<dbReference type="OrthoDB" id="11766at10239"/>
<evidence type="ECO:0000256" key="3">
    <source>
        <dbReference type="PROSITE-ProRule" id="PRU00023"/>
    </source>
</evidence>
<dbReference type="InterPro" id="IPR002110">
    <property type="entry name" value="Ankyrin_rpt"/>
</dbReference>
<dbReference type="SUPFAM" id="SSF48403">
    <property type="entry name" value="Ankyrin repeat"/>
    <property type="match status" value="1"/>
</dbReference>
<feature type="repeat" description="ANK" evidence="3">
    <location>
        <begin position="170"/>
        <end position="203"/>
    </location>
</feature>
<keyword evidence="1" id="KW-0677">Repeat</keyword>
<reference evidence="4 5" key="1">
    <citation type="journal article" date="2015" name="Infect. Genet. Evol.">
        <title>Unique genomic organization of a novel Avipoxvirus detected in turkey (Meleagris gallopavo).</title>
        <authorList>
            <person name="Banyai K."/>
            <person name="Palya V."/>
            <person name="Denes B."/>
            <person name="Glavits R."/>
            <person name="Ivanics E."/>
            <person name="Horvath B."/>
            <person name="Farkas S.L."/>
            <person name="Marton S."/>
            <person name="Balint A."/>
            <person name="Gyuranecz M."/>
            <person name="Erdelyi K."/>
            <person name="Dan A."/>
        </authorList>
    </citation>
    <scope>NUCLEOTIDE SEQUENCE [LARGE SCALE GENOMIC DNA]</scope>
    <source>
        <strain evidence="4 5">TKPV-HU1124/2011</strain>
    </source>
</reference>
<protein>
    <submittedName>
        <fullName evidence="4">Ankyrin repeat family protein</fullName>
    </submittedName>
</protein>
<dbReference type="InterPro" id="IPR036770">
    <property type="entry name" value="Ankyrin_rpt-contain_sf"/>
</dbReference>
<feature type="repeat" description="ANK" evidence="3">
    <location>
        <begin position="269"/>
        <end position="303"/>
    </location>
</feature>
<dbReference type="EMBL" id="KP728110">
    <property type="protein sequence ID" value="ALA62382.1"/>
    <property type="molecule type" value="Genomic_DNA"/>
</dbReference>
<dbReference type="PANTHER" id="PTHR24126">
    <property type="entry name" value="ANKYRIN REPEAT, PH AND SEC7 DOMAIN CONTAINING PROTEIN SECG-RELATED"/>
    <property type="match status" value="1"/>
</dbReference>
<dbReference type="PROSITE" id="PS50297">
    <property type="entry name" value="ANK_REP_REGION"/>
    <property type="match status" value="4"/>
</dbReference>